<dbReference type="InParanoid" id="A0A2N3N0B4"/>
<feature type="compositionally biased region" description="Basic and acidic residues" evidence="1">
    <location>
        <begin position="371"/>
        <end position="389"/>
    </location>
</feature>
<name>A0A2N3N0B4_9PEZI</name>
<dbReference type="AlphaFoldDB" id="A0A2N3N0B4"/>
<organism evidence="2 3">
    <name type="scientific">Lomentospora prolificans</name>
    <dbReference type="NCBI Taxonomy" id="41688"/>
    <lineage>
        <taxon>Eukaryota</taxon>
        <taxon>Fungi</taxon>
        <taxon>Dikarya</taxon>
        <taxon>Ascomycota</taxon>
        <taxon>Pezizomycotina</taxon>
        <taxon>Sordariomycetes</taxon>
        <taxon>Hypocreomycetidae</taxon>
        <taxon>Microascales</taxon>
        <taxon>Microascaceae</taxon>
        <taxon>Lomentospora</taxon>
    </lineage>
</organism>
<feature type="compositionally biased region" description="Pro residues" evidence="1">
    <location>
        <begin position="974"/>
        <end position="985"/>
    </location>
</feature>
<feature type="compositionally biased region" description="Basic and acidic residues" evidence="1">
    <location>
        <begin position="47"/>
        <end position="60"/>
    </location>
</feature>
<feature type="compositionally biased region" description="Basic and acidic residues" evidence="1">
    <location>
        <begin position="581"/>
        <end position="601"/>
    </location>
</feature>
<dbReference type="VEuPathDB" id="FungiDB:jhhlp_007698"/>
<feature type="region of interest" description="Disordered" evidence="1">
    <location>
        <begin position="821"/>
        <end position="1033"/>
    </location>
</feature>
<dbReference type="EMBL" id="NLAX01001139">
    <property type="protein sequence ID" value="PKS05869.1"/>
    <property type="molecule type" value="Genomic_DNA"/>
</dbReference>
<feature type="compositionally biased region" description="Polar residues" evidence="1">
    <location>
        <begin position="489"/>
        <end position="510"/>
    </location>
</feature>
<dbReference type="OrthoDB" id="5416983at2759"/>
<sequence length="1254" mass="133558">MATEATLEKSADAPASTNSQSTSDREPYGQDVFQKPSLNSGLASDDIENKHITGIDEQPHSTDVSVSGGSDSEAYKAYPSTSLNDDKGHTRTSSAIRKPATFKAVSVNKTFLASKAGVPAAAAKPGEKSAGVPGTSSSPLGSSNLLSNRPRLVAKTGSGSRDSAPRFTANGGKPGAAPDATSVWNKNRPTPTPEPKKLSDEELKKYGIHMANRLHSEDIKGQSNWADIDDDDEDWAPESLTWTDGTKITLPAPDEAPSNPVEPAQPATAPVVKDKSAVAQTKSAVPSRTSSPSTKSSGLASGKGLILKAGSTDKVTLVTKPAAPPPPAKSPWAPLPPIQKASPAVDPSVAHTSPRPSFKEPHLHKQFQHSSGREIAADDFSRSSWREHPNTLGRELYNSQSGRYEPVQDRRGSFRSDTYSRPALLQRPHPHHDSTEPSPTFQTARPAQDVPFGRRRGSSNVSGGSGLLQRAGKAYEPGSMQPPDILSTRRGSFTASTDSHVSPRNFSPSAQPGGRLSSAHGWPPRSSPSSAYATPHYAHAHSEKQAIQSGQASENPVQSEEEAVEFQKRLMRERREEAIRRRLEEEAREEAAKAERIRLKLEAMGPPPERKSAKKDQGDKANADTPSTPTASQGTTPLVNEMAAAMQDRGDNLQQGHDTKIGHPLSAPTSPSGPKSELSSNPQSQPRHARQTGVNQANLWNSSGQPSSSRLTSWPSSGQQSSRNVWGSPNNDRGLGNGTFNPDLGRVPESRPTQLSQPQANEPTPIGPPGGRILNRNQPPAATQAYPASRPDRFTASEGRPYNEKQNQWVQSVLQVDASLRDQRAKERAEFDQRLADQGLTCDDAQPAIKQAWRPDSGSSRADQGSRAGPPPSWTRTLDEGRKHNSSNSADNLANGAIRGTSASSILPSSAPSNSAAQTRASRFFPPKEKDARPNTNSSSEGGRAQSPSPPPPTMDDHPVYDGDASHPHVSLPRPQPVVRLPPTPSASTHSQNRKIDPTWPSSSNPRSLYISPASANAGHHSSATIQSAPQSQQEWQEKIYELTGRRATPRSPAVESASRSMLDHSFNHNPATVSLPNHIASKGIGNGGVTSKPMAEECFEEQEMGSLPPIRIPHKAPDAAWQPAAPASKPLPRTFMVVATTTKLYDLSDNGGSGLVRIAFPNTEPKTISLQSAGGRGSGRGAAHGRPSGRNRAPGSNNRSGASGKRDASNTFANEPAGNTQGPPSSLGSRGRGSYRSRSGETWSRRPAHPASG</sequence>
<feature type="compositionally biased region" description="Low complexity" evidence="1">
    <location>
        <begin position="707"/>
        <end position="717"/>
    </location>
</feature>
<feature type="region of interest" description="Disordered" evidence="1">
    <location>
        <begin position="244"/>
        <end position="302"/>
    </location>
</feature>
<feature type="compositionally biased region" description="Polar residues" evidence="1">
    <location>
        <begin position="667"/>
        <end position="706"/>
    </location>
</feature>
<feature type="compositionally biased region" description="Low complexity" evidence="1">
    <location>
        <begin position="63"/>
        <end position="72"/>
    </location>
</feature>
<keyword evidence="3" id="KW-1185">Reference proteome</keyword>
<feature type="compositionally biased region" description="Polar residues" evidence="1">
    <location>
        <begin position="718"/>
        <end position="731"/>
    </location>
</feature>
<feature type="compositionally biased region" description="Polar residues" evidence="1">
    <location>
        <begin position="1020"/>
        <end position="1033"/>
    </location>
</feature>
<feature type="compositionally biased region" description="Basic and acidic residues" evidence="1">
    <location>
        <begin position="1"/>
        <end position="11"/>
    </location>
</feature>
<reference evidence="2 3" key="1">
    <citation type="journal article" date="2017" name="G3 (Bethesda)">
        <title>First Draft Genome Sequence of the Pathogenic Fungus Lomentospora prolificans (Formerly Scedosporium prolificans).</title>
        <authorList>
            <person name="Luo R."/>
            <person name="Zimin A."/>
            <person name="Workman R."/>
            <person name="Fan Y."/>
            <person name="Pertea G."/>
            <person name="Grossman N."/>
            <person name="Wear M.P."/>
            <person name="Jia B."/>
            <person name="Miller H."/>
            <person name="Casadevall A."/>
            <person name="Timp W."/>
            <person name="Zhang S.X."/>
            <person name="Salzberg S.L."/>
        </authorList>
    </citation>
    <scope>NUCLEOTIDE SEQUENCE [LARGE SCALE GENOMIC DNA]</scope>
    <source>
        <strain evidence="2 3">JHH-5317</strain>
    </source>
</reference>
<evidence type="ECO:0000313" key="2">
    <source>
        <dbReference type="EMBL" id="PKS05869.1"/>
    </source>
</evidence>
<feature type="compositionally biased region" description="Low complexity" evidence="1">
    <location>
        <begin position="136"/>
        <end position="151"/>
    </location>
</feature>
<feature type="compositionally biased region" description="Basic and acidic residues" evidence="1">
    <location>
        <begin position="821"/>
        <end position="835"/>
    </location>
</feature>
<feature type="compositionally biased region" description="Polar residues" evidence="1">
    <location>
        <begin position="751"/>
        <end position="762"/>
    </location>
</feature>
<feature type="compositionally biased region" description="Pro residues" evidence="1">
    <location>
        <begin position="322"/>
        <end position="337"/>
    </location>
</feature>
<feature type="compositionally biased region" description="Polar residues" evidence="1">
    <location>
        <begin position="436"/>
        <end position="445"/>
    </location>
</feature>
<evidence type="ECO:0000256" key="1">
    <source>
        <dbReference type="SAM" id="MobiDB-lite"/>
    </source>
</evidence>
<feature type="compositionally biased region" description="Low complexity" evidence="1">
    <location>
        <begin position="286"/>
        <end position="297"/>
    </location>
</feature>
<feature type="compositionally biased region" description="Polar residues" evidence="1">
    <location>
        <begin position="545"/>
        <end position="558"/>
    </location>
</feature>
<feature type="compositionally biased region" description="Basic and acidic residues" evidence="1">
    <location>
        <begin position="608"/>
        <end position="622"/>
    </location>
</feature>
<feature type="region of interest" description="Disordered" evidence="1">
    <location>
        <begin position="1"/>
        <end position="99"/>
    </location>
</feature>
<comment type="caution">
    <text evidence="2">The sequence shown here is derived from an EMBL/GenBank/DDBJ whole genome shotgun (WGS) entry which is preliminary data.</text>
</comment>
<feature type="compositionally biased region" description="Basic and acidic residues" evidence="1">
    <location>
        <begin position="955"/>
        <end position="967"/>
    </location>
</feature>
<feature type="compositionally biased region" description="Polar residues" evidence="1">
    <location>
        <begin position="1210"/>
        <end position="1225"/>
    </location>
</feature>
<feature type="region of interest" description="Disordered" evidence="1">
    <location>
        <begin position="117"/>
        <end position="200"/>
    </location>
</feature>
<feature type="region of interest" description="Disordered" evidence="1">
    <location>
        <begin position="1168"/>
        <end position="1254"/>
    </location>
</feature>
<feature type="compositionally biased region" description="Low complexity" evidence="1">
    <location>
        <begin position="1226"/>
        <end position="1238"/>
    </location>
</feature>
<dbReference type="Proteomes" id="UP000233524">
    <property type="component" value="Unassembled WGS sequence"/>
</dbReference>
<feature type="compositionally biased region" description="Low complexity" evidence="1">
    <location>
        <begin position="902"/>
        <end position="917"/>
    </location>
</feature>
<proteinExistence type="predicted"/>
<feature type="compositionally biased region" description="Polar residues" evidence="1">
    <location>
        <begin position="624"/>
        <end position="638"/>
    </location>
</feature>
<evidence type="ECO:0000313" key="3">
    <source>
        <dbReference type="Proteomes" id="UP000233524"/>
    </source>
</evidence>
<accession>A0A2N3N0B4</accession>
<gene>
    <name evidence="2" type="ORF">jhhlp_007698</name>
</gene>
<feature type="region of interest" description="Disordered" evidence="1">
    <location>
        <begin position="581"/>
        <end position="808"/>
    </location>
</feature>
<protein>
    <submittedName>
        <fullName evidence="2">Uncharacterized protein</fullName>
    </submittedName>
</protein>
<feature type="region of interest" description="Disordered" evidence="1">
    <location>
        <begin position="317"/>
        <end position="565"/>
    </location>
</feature>
<dbReference type="STRING" id="41688.A0A2N3N0B4"/>